<gene>
    <name evidence="2" type="ORF">P0413H11.1</name>
    <name evidence="1" type="ORF">P0431A03.23</name>
</gene>
<protein>
    <submittedName>
        <fullName evidence="2">Uncharacterized protein</fullName>
    </submittedName>
</protein>
<evidence type="ECO:0000313" key="1">
    <source>
        <dbReference type="EMBL" id="BAD09838.1"/>
    </source>
</evidence>
<reference evidence="3" key="4">
    <citation type="journal article" date="2008" name="Nucleic Acids Res.">
        <title>The rice annotation project database (RAP-DB): 2008 update.</title>
        <authorList>
            <consortium name="The rice annotation project (RAP)"/>
        </authorList>
    </citation>
    <scope>GENOME REANNOTATION</scope>
    <source>
        <strain evidence="3">cv. Nipponbare</strain>
    </source>
</reference>
<evidence type="ECO:0000313" key="2">
    <source>
        <dbReference type="EMBL" id="BAD10614.1"/>
    </source>
</evidence>
<evidence type="ECO:0000313" key="3">
    <source>
        <dbReference type="Proteomes" id="UP000000763"/>
    </source>
</evidence>
<proteinExistence type="predicted"/>
<name>Q6YWL7_ORYSJ</name>
<organism evidence="2 3">
    <name type="scientific">Oryza sativa subsp. japonica</name>
    <name type="common">Rice</name>
    <dbReference type="NCBI Taxonomy" id="39947"/>
    <lineage>
        <taxon>Eukaryota</taxon>
        <taxon>Viridiplantae</taxon>
        <taxon>Streptophyta</taxon>
        <taxon>Embryophyta</taxon>
        <taxon>Tracheophyta</taxon>
        <taxon>Spermatophyta</taxon>
        <taxon>Magnoliopsida</taxon>
        <taxon>Liliopsida</taxon>
        <taxon>Poales</taxon>
        <taxon>Poaceae</taxon>
        <taxon>BOP clade</taxon>
        <taxon>Oryzoideae</taxon>
        <taxon>Oryzeae</taxon>
        <taxon>Oryzinae</taxon>
        <taxon>Oryza</taxon>
        <taxon>Oryza sativa</taxon>
    </lineage>
</organism>
<dbReference type="EMBL" id="AP004666">
    <property type="protein sequence ID" value="BAD09838.1"/>
    <property type="molecule type" value="Genomic_DNA"/>
</dbReference>
<sequence>MGRPVRCLGWGSAARSCAGARPARLGRQSRRGGGADTVRRRYRAGKGGRPRRMTSTEKFSAGEVVAAQRTVEREMEAAARAIPIVVVAGVVAAVPEPATTRLAAKLLLVVLLVEGNREAAVEATATPAPPPPSFYPCAARCRACPRRSAAPSGEREALHVGSKLDSFESRAILSLVIVSLSYSSKNNIAGV</sequence>
<dbReference type="Proteomes" id="UP000000763">
    <property type="component" value="Chromosome 8"/>
</dbReference>
<dbReference type="AlphaFoldDB" id="Q6YWL7"/>
<dbReference type="EMBL" id="AP005757">
    <property type="protein sequence ID" value="BAD10614.1"/>
    <property type="molecule type" value="Genomic_DNA"/>
</dbReference>
<reference evidence="3" key="3">
    <citation type="journal article" date="2005" name="Nature">
        <title>The map-based sequence of the rice genome.</title>
        <authorList>
            <consortium name="International rice genome sequencing project (IRGSP)"/>
            <person name="Matsumoto T."/>
            <person name="Wu J."/>
            <person name="Kanamori H."/>
            <person name="Katayose Y."/>
            <person name="Fujisawa M."/>
            <person name="Namiki N."/>
            <person name="Mizuno H."/>
            <person name="Yamamoto K."/>
            <person name="Antonio B.A."/>
            <person name="Baba T."/>
            <person name="Sakata K."/>
            <person name="Nagamura Y."/>
            <person name="Aoki H."/>
            <person name="Arikawa K."/>
            <person name="Arita K."/>
            <person name="Bito T."/>
            <person name="Chiden Y."/>
            <person name="Fujitsuka N."/>
            <person name="Fukunaka R."/>
            <person name="Hamada M."/>
            <person name="Harada C."/>
            <person name="Hayashi A."/>
            <person name="Hijishita S."/>
            <person name="Honda M."/>
            <person name="Hosokawa S."/>
            <person name="Ichikawa Y."/>
            <person name="Idonuma A."/>
            <person name="Iijima M."/>
            <person name="Ikeda M."/>
            <person name="Ikeno M."/>
            <person name="Ito K."/>
            <person name="Ito S."/>
            <person name="Ito T."/>
            <person name="Ito Y."/>
            <person name="Ito Y."/>
            <person name="Iwabuchi A."/>
            <person name="Kamiya K."/>
            <person name="Karasawa W."/>
            <person name="Kurita K."/>
            <person name="Katagiri S."/>
            <person name="Kikuta A."/>
            <person name="Kobayashi H."/>
            <person name="Kobayashi N."/>
            <person name="Machita K."/>
            <person name="Maehara T."/>
            <person name="Masukawa M."/>
            <person name="Mizubayashi T."/>
            <person name="Mukai Y."/>
            <person name="Nagasaki H."/>
            <person name="Nagata Y."/>
            <person name="Naito S."/>
            <person name="Nakashima M."/>
            <person name="Nakama Y."/>
            <person name="Nakamichi Y."/>
            <person name="Nakamura M."/>
            <person name="Meguro A."/>
            <person name="Negishi M."/>
            <person name="Ohta I."/>
            <person name="Ohta T."/>
            <person name="Okamoto M."/>
            <person name="Ono N."/>
            <person name="Saji S."/>
            <person name="Sakaguchi M."/>
            <person name="Sakai K."/>
            <person name="Shibata M."/>
            <person name="Shimokawa T."/>
            <person name="Song J."/>
            <person name="Takazaki Y."/>
            <person name="Terasawa K."/>
            <person name="Tsugane M."/>
            <person name="Tsuji K."/>
            <person name="Ueda S."/>
            <person name="Waki K."/>
            <person name="Yamagata H."/>
            <person name="Yamamoto M."/>
            <person name="Yamamoto S."/>
            <person name="Yamane H."/>
            <person name="Yoshiki S."/>
            <person name="Yoshihara R."/>
            <person name="Yukawa K."/>
            <person name="Zhong H."/>
            <person name="Yano M."/>
            <person name="Yuan Q."/>
            <person name="Ouyang S."/>
            <person name="Liu J."/>
            <person name="Jones K.M."/>
            <person name="Gansberger K."/>
            <person name="Moffat K."/>
            <person name="Hill J."/>
            <person name="Bera J."/>
            <person name="Fadrosh D."/>
            <person name="Jin S."/>
            <person name="Johri S."/>
            <person name="Kim M."/>
            <person name="Overton L."/>
            <person name="Reardon M."/>
            <person name="Tsitrin T."/>
            <person name="Vuong H."/>
            <person name="Weaver B."/>
            <person name="Ciecko A."/>
            <person name="Tallon L."/>
            <person name="Jackson J."/>
            <person name="Pai G."/>
            <person name="Aken S.V."/>
            <person name="Utterback T."/>
            <person name="Reidmuller S."/>
            <person name="Feldblyum T."/>
            <person name="Hsiao J."/>
            <person name="Zismann V."/>
            <person name="Iobst S."/>
            <person name="de Vazeille A.R."/>
            <person name="Buell C.R."/>
            <person name="Ying K."/>
            <person name="Li Y."/>
            <person name="Lu T."/>
            <person name="Huang Y."/>
            <person name="Zhao Q."/>
            <person name="Feng Q."/>
            <person name="Zhang L."/>
            <person name="Zhu J."/>
            <person name="Weng Q."/>
            <person name="Mu J."/>
            <person name="Lu Y."/>
            <person name="Fan D."/>
            <person name="Liu Y."/>
            <person name="Guan J."/>
            <person name="Zhang Y."/>
            <person name="Yu S."/>
            <person name="Liu X."/>
            <person name="Zhang Y."/>
            <person name="Hong G."/>
            <person name="Han B."/>
            <person name="Choisne N."/>
            <person name="Demange N."/>
            <person name="Orjeda G."/>
            <person name="Samain S."/>
            <person name="Cattolico L."/>
            <person name="Pelletier E."/>
            <person name="Couloux A."/>
            <person name="Segurens B."/>
            <person name="Wincker P."/>
            <person name="D'Hont A."/>
            <person name="Scarpelli C."/>
            <person name="Weissenbach J."/>
            <person name="Salanoubat M."/>
            <person name="Quetier F."/>
            <person name="Yu Y."/>
            <person name="Kim H.R."/>
            <person name="Rambo T."/>
            <person name="Currie J."/>
            <person name="Collura K."/>
            <person name="Luo M."/>
            <person name="Yang T."/>
            <person name="Ammiraju J.S.S."/>
            <person name="Engler F."/>
            <person name="Soderlund C."/>
            <person name="Wing R.A."/>
            <person name="Palmer L.E."/>
            <person name="de la Bastide M."/>
            <person name="Spiegel L."/>
            <person name="Nascimento L."/>
            <person name="Zutavern T."/>
            <person name="O'Shaughnessy A."/>
            <person name="Dike S."/>
            <person name="Dedhia N."/>
            <person name="Preston R."/>
            <person name="Balija V."/>
            <person name="McCombie W.R."/>
            <person name="Chow T."/>
            <person name="Chen H."/>
            <person name="Chung M."/>
            <person name="Chen C."/>
            <person name="Shaw J."/>
            <person name="Wu H."/>
            <person name="Hsiao K."/>
            <person name="Chao Y."/>
            <person name="Chu M."/>
            <person name="Cheng C."/>
            <person name="Hour A."/>
            <person name="Lee P."/>
            <person name="Lin S."/>
            <person name="Lin Y."/>
            <person name="Liou J."/>
            <person name="Liu S."/>
            <person name="Hsing Y."/>
            <person name="Raghuvanshi S."/>
            <person name="Mohanty A."/>
            <person name="Bharti A.K."/>
            <person name="Gaur A."/>
            <person name="Gupta V."/>
            <person name="Kumar D."/>
            <person name="Ravi V."/>
            <person name="Vij S."/>
            <person name="Kapur A."/>
            <person name="Khurana P."/>
            <person name="Khurana P."/>
            <person name="Khurana J.P."/>
            <person name="Tyagi A.K."/>
            <person name="Gaikwad K."/>
            <person name="Singh A."/>
            <person name="Dalal V."/>
            <person name="Srivastava S."/>
            <person name="Dixit A."/>
            <person name="Pal A.K."/>
            <person name="Ghazi I.A."/>
            <person name="Yadav M."/>
            <person name="Pandit A."/>
            <person name="Bhargava A."/>
            <person name="Sureshbabu K."/>
            <person name="Batra K."/>
            <person name="Sharma T.R."/>
            <person name="Mohapatra T."/>
            <person name="Singh N.K."/>
            <person name="Messing J."/>
            <person name="Nelson A.B."/>
            <person name="Fuks G."/>
            <person name="Kavchok S."/>
            <person name="Keizer G."/>
            <person name="Linton E."/>
            <person name="Llaca V."/>
            <person name="Song R."/>
            <person name="Tanyolac B."/>
            <person name="Young S."/>
            <person name="Ho-Il K."/>
            <person name="Hahn J.H."/>
            <person name="Sangsakoo G."/>
            <person name="Vanavichit A."/>
            <person name="de Mattos Luiz.A.T."/>
            <person name="Zimmer P.D."/>
            <person name="Malone G."/>
            <person name="Dellagostin O."/>
            <person name="de Oliveira A.C."/>
            <person name="Bevan M."/>
            <person name="Bancroft I."/>
            <person name="Minx P."/>
            <person name="Cordum H."/>
            <person name="Wilson R."/>
            <person name="Cheng Z."/>
            <person name="Jin W."/>
            <person name="Jiang J."/>
            <person name="Leong S.A."/>
            <person name="Iwama H."/>
            <person name="Gojobori T."/>
            <person name="Itoh T."/>
            <person name="Niimura Y."/>
            <person name="Fujii Y."/>
            <person name="Habara T."/>
            <person name="Sakai H."/>
            <person name="Sato Y."/>
            <person name="Wilson G."/>
            <person name="Kumar K."/>
            <person name="McCouch S."/>
            <person name="Juretic N."/>
            <person name="Hoen D."/>
            <person name="Wright S."/>
            <person name="Bruskiewich R."/>
            <person name="Bureau T."/>
            <person name="Miyao A."/>
            <person name="Hirochika H."/>
            <person name="Nishikawa T."/>
            <person name="Kadowaki K."/>
            <person name="Sugiura M."/>
            <person name="Burr B."/>
            <person name="Sasaki T."/>
        </authorList>
    </citation>
    <scope>NUCLEOTIDE SEQUENCE [LARGE SCALE GENOMIC DNA]</scope>
    <source>
        <strain evidence="3">cv. Nipponbare</strain>
    </source>
</reference>
<reference evidence="2" key="2">
    <citation type="submission" date="2002-09" db="EMBL/GenBank/DDBJ databases">
        <title>Oryza sativa nipponbare(GA3) genomic DNA, chromosome 8, PAC clone:P0413H11.</title>
        <authorList>
            <person name="Sasaki T."/>
            <person name="Matsumoto T."/>
            <person name="Katayose Y."/>
        </authorList>
    </citation>
    <scope>NUCLEOTIDE SEQUENCE</scope>
</reference>
<reference evidence="1" key="1">
    <citation type="submission" date="2002-01" db="EMBL/GenBank/DDBJ databases">
        <title>Oryza sativa nipponbare(GA3) genomic DNA, chromosome 8, PAC clone:P0431A03.</title>
        <authorList>
            <person name="Sasaki T."/>
            <person name="Matsumoto T."/>
            <person name="Yamamoto K."/>
        </authorList>
    </citation>
    <scope>NUCLEOTIDE SEQUENCE</scope>
</reference>
<accession>Q6YWL7</accession>